<sequence length="78" mass="8527">MLQYFFELFLTDLAIDSLTGVHDGLFDPEGTVFWSVPVDDGKEEGIGFGTGRSEHSFKGVFDCVRLSTPTLIGALQVV</sequence>
<proteinExistence type="predicted"/>
<dbReference type="EMBL" id="CP002192">
    <property type="protein sequence ID" value="AFD26987.1"/>
    <property type="molecule type" value="Genomic_DNA"/>
</dbReference>
<organism evidence="1 2">
    <name type="scientific">Deinococcus gobiensis (strain DSM 21396 / JCM 16679 / CGMCC 1.7299 / I-0)</name>
    <dbReference type="NCBI Taxonomy" id="745776"/>
    <lineage>
        <taxon>Bacteria</taxon>
        <taxon>Thermotogati</taxon>
        <taxon>Deinococcota</taxon>
        <taxon>Deinococci</taxon>
        <taxon>Deinococcales</taxon>
        <taxon>Deinococcaceae</taxon>
        <taxon>Deinococcus</taxon>
    </lineage>
</organism>
<evidence type="ECO:0000313" key="1">
    <source>
        <dbReference type="EMBL" id="AFD26987.1"/>
    </source>
</evidence>
<evidence type="ECO:0000313" key="2">
    <source>
        <dbReference type="Proteomes" id="UP000007575"/>
    </source>
</evidence>
<dbReference type="Proteomes" id="UP000007575">
    <property type="component" value="Plasmid P1"/>
</dbReference>
<keyword evidence="1" id="KW-0614">Plasmid</keyword>
<geneLocation type="plasmid" evidence="1 2">
    <name>P1</name>
</geneLocation>
<gene>
    <name evidence="1" type="ordered locus">DGo_PA0101</name>
</gene>
<dbReference type="HOGENOM" id="CLU_2616147_0_0_0"/>
<accession>H8H0W8</accession>
<dbReference type="PATRIC" id="fig|745776.4.peg.3141"/>
<keyword evidence="2" id="KW-1185">Reference proteome</keyword>
<reference evidence="1 2" key="1">
    <citation type="journal article" date="2012" name="PLoS ONE">
        <title>Genome sequence and transcriptome analysis of the radioresistant bacterium Deinococcus gobiensis: insights into the extreme environmental adaptations.</title>
        <authorList>
            <person name="Yuan M."/>
            <person name="Chen M."/>
            <person name="Zhang W."/>
            <person name="Lu W."/>
            <person name="Wang J."/>
            <person name="Yang M."/>
            <person name="Zhao P."/>
            <person name="Tang R."/>
            <person name="Li X."/>
            <person name="Hao Y."/>
            <person name="Zhou Z."/>
            <person name="Zhan Y."/>
            <person name="Yu H."/>
            <person name="Teng C."/>
            <person name="Yan Y."/>
            <person name="Ping S."/>
            <person name="Wang Y."/>
            <person name="Lin M."/>
        </authorList>
    </citation>
    <scope>NUCLEOTIDE SEQUENCE [LARGE SCALE GENOMIC DNA]</scope>
    <source>
        <strain evidence="2">DSM 21396 / JCM 16679 / CGMCC 1.7299 / I-0</strain>
        <plasmid evidence="1">P1</plasmid>
    </source>
</reference>
<protein>
    <submittedName>
        <fullName evidence="1">Uncharacterized protein</fullName>
    </submittedName>
</protein>
<dbReference type="KEGG" id="dgo:DGo_PA0101"/>
<name>H8H0W8_DEIGI</name>
<dbReference type="AlphaFoldDB" id="H8H0W8"/>